<dbReference type="RefSeq" id="WP_165241886.1">
    <property type="nucleotide sequence ID" value="NZ_JAAKZV010000186.1"/>
</dbReference>
<proteinExistence type="predicted"/>
<organism evidence="2 3">
    <name type="scientific">Streptomyces coryli</name>
    <dbReference type="NCBI Taxonomy" id="1128680"/>
    <lineage>
        <taxon>Bacteria</taxon>
        <taxon>Bacillati</taxon>
        <taxon>Actinomycetota</taxon>
        <taxon>Actinomycetes</taxon>
        <taxon>Kitasatosporales</taxon>
        <taxon>Streptomycetaceae</taxon>
        <taxon>Streptomyces</taxon>
    </lineage>
</organism>
<gene>
    <name evidence="2" type="ORF">G5C51_30305</name>
</gene>
<feature type="transmembrane region" description="Helical" evidence="1">
    <location>
        <begin position="139"/>
        <end position="157"/>
    </location>
</feature>
<evidence type="ECO:0000313" key="2">
    <source>
        <dbReference type="EMBL" id="NGN68179.1"/>
    </source>
</evidence>
<keyword evidence="3" id="KW-1185">Reference proteome</keyword>
<reference evidence="2 3" key="1">
    <citation type="submission" date="2020-02" db="EMBL/GenBank/DDBJ databases">
        <title>Whole-genome analyses of novel actinobacteria.</title>
        <authorList>
            <person name="Sahin N."/>
        </authorList>
    </citation>
    <scope>NUCLEOTIDE SEQUENCE [LARGE SCALE GENOMIC DNA]</scope>
    <source>
        <strain evidence="2 3">A7024</strain>
    </source>
</reference>
<keyword evidence="1" id="KW-1133">Transmembrane helix</keyword>
<protein>
    <submittedName>
        <fullName evidence="2">Uncharacterized protein</fullName>
    </submittedName>
</protein>
<keyword evidence="1" id="KW-0812">Transmembrane</keyword>
<dbReference type="AlphaFoldDB" id="A0A6G4U7G9"/>
<accession>A0A6G4U7G9</accession>
<evidence type="ECO:0000313" key="3">
    <source>
        <dbReference type="Proteomes" id="UP000481583"/>
    </source>
</evidence>
<feature type="transmembrane region" description="Helical" evidence="1">
    <location>
        <begin position="12"/>
        <end position="30"/>
    </location>
</feature>
<feature type="transmembrane region" description="Helical" evidence="1">
    <location>
        <begin position="36"/>
        <end position="56"/>
    </location>
</feature>
<keyword evidence="1" id="KW-0472">Membrane</keyword>
<evidence type="ECO:0000256" key="1">
    <source>
        <dbReference type="SAM" id="Phobius"/>
    </source>
</evidence>
<dbReference type="EMBL" id="JAAKZV010000186">
    <property type="protein sequence ID" value="NGN68179.1"/>
    <property type="molecule type" value="Genomic_DNA"/>
</dbReference>
<name>A0A6G4U7G9_9ACTN</name>
<feature type="transmembrane region" description="Helical" evidence="1">
    <location>
        <begin position="111"/>
        <end position="133"/>
    </location>
</feature>
<dbReference type="Proteomes" id="UP000481583">
    <property type="component" value="Unassembled WGS sequence"/>
</dbReference>
<sequence length="178" mass="19900">MRTVKRWLDRSLTAQAVLIILLGVGGLALLNPEAKLVGTLITAAFYTCVAIGILAIQRRRACRVAGTDARGYADLNHKIRHREVPQSPDERDAMRRLVGLQLRDMELAGRWLPYLLWLVGIVGVLLMVLGAATGQTAEALGIAVMTALFVVLAWQRHRNLDRHRYMREALQEEREPVA</sequence>
<comment type="caution">
    <text evidence="2">The sequence shown here is derived from an EMBL/GenBank/DDBJ whole genome shotgun (WGS) entry which is preliminary data.</text>
</comment>